<keyword evidence="10" id="KW-1185">Reference proteome</keyword>
<dbReference type="InterPro" id="IPR036388">
    <property type="entry name" value="WH-like_DNA-bd_sf"/>
</dbReference>
<name>A0A1B3ZI14_9SPHN</name>
<keyword evidence="5" id="KW-0804">Transcription</keyword>
<dbReference type="RefSeq" id="WP_069207635.1">
    <property type="nucleotide sequence ID" value="NZ_CP014169.1"/>
</dbReference>
<evidence type="ECO:0000256" key="3">
    <source>
        <dbReference type="ARBA" id="ARBA00023015"/>
    </source>
</evidence>
<feature type="modified residue" description="4-aspartylphosphate" evidence="6">
    <location>
        <position position="55"/>
    </location>
</feature>
<feature type="domain" description="HTH luxR-type" evidence="7">
    <location>
        <begin position="136"/>
        <end position="201"/>
    </location>
</feature>
<dbReference type="SUPFAM" id="SSF52172">
    <property type="entry name" value="CheY-like"/>
    <property type="match status" value="1"/>
</dbReference>
<dbReference type="PRINTS" id="PR00038">
    <property type="entry name" value="HTHLUXR"/>
</dbReference>
<dbReference type="AlphaFoldDB" id="A0A1B3ZI14"/>
<dbReference type="SMART" id="SM00421">
    <property type="entry name" value="HTH_LUXR"/>
    <property type="match status" value="1"/>
</dbReference>
<organism evidence="9 10">
    <name type="scientific">Sphingomonas panacis</name>
    <dbReference type="NCBI Taxonomy" id="1560345"/>
    <lineage>
        <taxon>Bacteria</taxon>
        <taxon>Pseudomonadati</taxon>
        <taxon>Pseudomonadota</taxon>
        <taxon>Alphaproteobacteria</taxon>
        <taxon>Sphingomonadales</taxon>
        <taxon>Sphingomonadaceae</taxon>
        <taxon>Sphingomonas</taxon>
    </lineage>
</organism>
<keyword evidence="4" id="KW-0238">DNA-binding</keyword>
<dbReference type="Pfam" id="PF00072">
    <property type="entry name" value="Response_reg"/>
    <property type="match status" value="1"/>
</dbReference>
<evidence type="ECO:0000256" key="2">
    <source>
        <dbReference type="ARBA" id="ARBA00023012"/>
    </source>
</evidence>
<evidence type="ECO:0000256" key="1">
    <source>
        <dbReference type="ARBA" id="ARBA00022553"/>
    </source>
</evidence>
<dbReference type="SMART" id="SM00448">
    <property type="entry name" value="REC"/>
    <property type="match status" value="1"/>
</dbReference>
<proteinExistence type="predicted"/>
<evidence type="ECO:0000259" key="8">
    <source>
        <dbReference type="PROSITE" id="PS50110"/>
    </source>
</evidence>
<dbReference type="PROSITE" id="PS50043">
    <property type="entry name" value="HTH_LUXR_2"/>
    <property type="match status" value="1"/>
</dbReference>
<evidence type="ECO:0000256" key="5">
    <source>
        <dbReference type="ARBA" id="ARBA00023163"/>
    </source>
</evidence>
<dbReference type="PROSITE" id="PS00622">
    <property type="entry name" value="HTH_LUXR_1"/>
    <property type="match status" value="1"/>
</dbReference>
<dbReference type="Gene3D" id="1.10.10.10">
    <property type="entry name" value="Winged helix-like DNA-binding domain superfamily/Winged helix DNA-binding domain"/>
    <property type="match status" value="1"/>
</dbReference>
<evidence type="ECO:0000313" key="10">
    <source>
        <dbReference type="Proteomes" id="UP000094256"/>
    </source>
</evidence>
<keyword evidence="1 6" id="KW-0597">Phosphoprotein</keyword>
<dbReference type="CDD" id="cd17537">
    <property type="entry name" value="REC_FixJ"/>
    <property type="match status" value="1"/>
</dbReference>
<dbReference type="FunFam" id="3.40.50.2300:FF:000018">
    <property type="entry name" value="DNA-binding transcriptional regulator NtrC"/>
    <property type="match status" value="1"/>
</dbReference>
<keyword evidence="2" id="KW-0902">Two-component regulatory system</keyword>
<dbReference type="InterPro" id="IPR001789">
    <property type="entry name" value="Sig_transdc_resp-reg_receiver"/>
</dbReference>
<dbReference type="InterPro" id="IPR011006">
    <property type="entry name" value="CheY-like_superfamily"/>
</dbReference>
<dbReference type="InterPro" id="IPR000792">
    <property type="entry name" value="Tscrpt_reg_LuxR_C"/>
</dbReference>
<dbReference type="SUPFAM" id="SSF46894">
    <property type="entry name" value="C-terminal effector domain of the bipartite response regulators"/>
    <property type="match status" value="1"/>
</dbReference>
<dbReference type="InterPro" id="IPR016032">
    <property type="entry name" value="Sig_transdc_resp-reg_C-effctor"/>
</dbReference>
<dbReference type="Pfam" id="PF00196">
    <property type="entry name" value="GerE"/>
    <property type="match status" value="1"/>
</dbReference>
<geneLocation type="plasmid" evidence="10"/>
<dbReference type="CDD" id="cd06170">
    <property type="entry name" value="LuxR_C_like"/>
    <property type="match status" value="1"/>
</dbReference>
<reference evidence="9 10" key="1">
    <citation type="submission" date="2016-01" db="EMBL/GenBank/DDBJ databases">
        <title>Complete genome and mega plasmid sequence of Sphingomonas panacis DCY99 elicits systemic resistance in rice to Xanthomonas oryzae.</title>
        <authorList>
            <person name="Kim Y.J."/>
            <person name="Yang D.C."/>
            <person name="Sing P."/>
        </authorList>
    </citation>
    <scope>NUCLEOTIDE SEQUENCE [LARGE SCALE GENOMIC DNA]</scope>
    <source>
        <strain evidence="9 10">DCY99</strain>
        <plasmid evidence="10">Plasmid</plasmid>
    </source>
</reference>
<dbReference type="Gene3D" id="3.40.50.2300">
    <property type="match status" value="1"/>
</dbReference>
<keyword evidence="3" id="KW-0805">Transcription regulation</keyword>
<dbReference type="GO" id="GO:0006355">
    <property type="term" value="P:regulation of DNA-templated transcription"/>
    <property type="evidence" value="ECO:0007669"/>
    <property type="project" value="InterPro"/>
</dbReference>
<keyword evidence="9" id="KW-0614">Plasmid</keyword>
<dbReference type="OrthoDB" id="9782655at2"/>
<evidence type="ECO:0000256" key="4">
    <source>
        <dbReference type="ARBA" id="ARBA00023125"/>
    </source>
</evidence>
<feature type="domain" description="Response regulatory" evidence="8">
    <location>
        <begin position="6"/>
        <end position="120"/>
    </location>
</feature>
<evidence type="ECO:0000313" key="9">
    <source>
        <dbReference type="EMBL" id="AOH87066.1"/>
    </source>
</evidence>
<protein>
    <submittedName>
        <fullName evidence="9">Two-component system response regulator</fullName>
    </submittedName>
</protein>
<evidence type="ECO:0000259" key="7">
    <source>
        <dbReference type="PROSITE" id="PS50043"/>
    </source>
</evidence>
<dbReference type="KEGG" id="span:AWL63_23035"/>
<dbReference type="EMBL" id="CP014169">
    <property type="protein sequence ID" value="AOH87066.1"/>
    <property type="molecule type" value="Genomic_DNA"/>
</dbReference>
<dbReference type="GO" id="GO:0003677">
    <property type="term" value="F:DNA binding"/>
    <property type="evidence" value="ECO:0007669"/>
    <property type="project" value="UniProtKB-KW"/>
</dbReference>
<gene>
    <name evidence="9" type="primary">fixJ</name>
    <name evidence="9" type="ORF">AWL63_23035</name>
</gene>
<sequence>MADKRTVHIVDDEDAIRRSAGFLLKSAGYAVATWASGTDFLKAVRHAAEGCILLDVRMPEMDGLEVQKALIDLGVVMPIVVLTGHADVGIAVRAMKAGAVDFIEKPFERAVLLGSIEAAFFRLDDKDRKASSAQEASVVIAGLTPRERDVLEGLARGLPNKTIAYDLEISARTVEVHRANLMAKLGVRSLSDALRIAFAAGLGQD</sequence>
<accession>A0A1B3ZI14</accession>
<dbReference type="PANTHER" id="PTHR43214">
    <property type="entry name" value="TWO-COMPONENT RESPONSE REGULATOR"/>
    <property type="match status" value="1"/>
</dbReference>
<dbReference type="InterPro" id="IPR039420">
    <property type="entry name" value="WalR-like"/>
</dbReference>
<dbReference type="Proteomes" id="UP000094256">
    <property type="component" value="Plasmid unnamed"/>
</dbReference>
<dbReference type="GO" id="GO:0000160">
    <property type="term" value="P:phosphorelay signal transduction system"/>
    <property type="evidence" value="ECO:0007669"/>
    <property type="project" value="UniProtKB-KW"/>
</dbReference>
<dbReference type="PROSITE" id="PS50110">
    <property type="entry name" value="RESPONSE_REGULATORY"/>
    <property type="match status" value="1"/>
</dbReference>
<evidence type="ECO:0000256" key="6">
    <source>
        <dbReference type="PROSITE-ProRule" id="PRU00169"/>
    </source>
</evidence>
<dbReference type="PANTHER" id="PTHR43214:SF44">
    <property type="entry name" value="TWO-COMPONENT RESPONSE REGULATOR"/>
    <property type="match status" value="1"/>
</dbReference>